<protein>
    <recommendedName>
        <fullName evidence="1">SnoaL-like domain-containing protein</fullName>
    </recommendedName>
</protein>
<dbReference type="Proteomes" id="UP000006694">
    <property type="component" value="Chromosome"/>
</dbReference>
<feature type="domain" description="SnoaL-like" evidence="1">
    <location>
        <begin position="46"/>
        <end position="139"/>
    </location>
</feature>
<organism evidence="2 3">
    <name type="scientific">Flavobacterium johnsoniae (strain ATCC 17061 / DSM 2064 / JCM 8514 / BCRC 14874 / CCUG 350202 / NBRC 14942 / NCIMB 11054 / UW101)</name>
    <name type="common">Cytophaga johnsonae</name>
    <dbReference type="NCBI Taxonomy" id="376686"/>
    <lineage>
        <taxon>Bacteria</taxon>
        <taxon>Pseudomonadati</taxon>
        <taxon>Bacteroidota</taxon>
        <taxon>Flavobacteriia</taxon>
        <taxon>Flavobacteriales</taxon>
        <taxon>Flavobacteriaceae</taxon>
        <taxon>Flavobacterium</taxon>
    </lineage>
</organism>
<dbReference type="EMBL" id="CP000685">
    <property type="protein sequence ID" value="ABQ06826.1"/>
    <property type="molecule type" value="Genomic_DNA"/>
</dbReference>
<evidence type="ECO:0000259" key="1">
    <source>
        <dbReference type="Pfam" id="PF12680"/>
    </source>
</evidence>
<reference evidence="2 3" key="1">
    <citation type="journal article" date="2009" name="Appl. Environ. Microbiol.">
        <title>Novel features of the polysaccharide-digesting gliding bacterium Flavobacterium johnsoniae as revealed by genome sequence analysis.</title>
        <authorList>
            <person name="McBride M.J."/>
            <person name="Xie G."/>
            <person name="Martens E.C."/>
            <person name="Lapidus A."/>
            <person name="Henrissat B."/>
            <person name="Rhodes R.G."/>
            <person name="Goltsman E."/>
            <person name="Wang W."/>
            <person name="Xu J."/>
            <person name="Hunnicutt D.W."/>
            <person name="Staroscik A.M."/>
            <person name="Hoover T.R."/>
            <person name="Cheng Y.Q."/>
            <person name="Stein J.L."/>
        </authorList>
    </citation>
    <scope>NUCLEOTIDE SEQUENCE [LARGE SCALE GENOMIC DNA]</scope>
    <source>
        <strain evidence="3">ATCC 17061 / DSM 2064 / JCM 8514 / BCRC 14874 / CCUG 350202 / NBRC 14942 / NCIMB 11054 / UW101</strain>
    </source>
</reference>
<dbReference type="eggNOG" id="COG3631">
    <property type="taxonomic scope" value="Bacteria"/>
</dbReference>
<dbReference type="InterPro" id="IPR032710">
    <property type="entry name" value="NTF2-like_dom_sf"/>
</dbReference>
<dbReference type="KEGG" id="fjo:Fjoh_3815"/>
<keyword evidence="3" id="KW-1185">Reference proteome</keyword>
<dbReference type="AlphaFoldDB" id="A5FD93"/>
<dbReference type="HOGENOM" id="CLU_147287_0_0_10"/>
<dbReference type="RefSeq" id="WP_012025792.1">
    <property type="nucleotide sequence ID" value="NC_009441.1"/>
</dbReference>
<gene>
    <name evidence="2" type="ordered locus">Fjoh_3815</name>
</gene>
<dbReference type="Gene3D" id="3.10.450.50">
    <property type="match status" value="1"/>
</dbReference>
<evidence type="ECO:0000313" key="2">
    <source>
        <dbReference type="EMBL" id="ABQ06826.1"/>
    </source>
</evidence>
<dbReference type="STRING" id="376686.Fjoh_3815"/>
<dbReference type="SUPFAM" id="SSF54427">
    <property type="entry name" value="NTF2-like"/>
    <property type="match status" value="1"/>
</dbReference>
<dbReference type="Pfam" id="PF12680">
    <property type="entry name" value="SnoaL_2"/>
    <property type="match status" value="1"/>
</dbReference>
<accession>A5FD93</accession>
<evidence type="ECO:0000313" key="3">
    <source>
        <dbReference type="Proteomes" id="UP000006694"/>
    </source>
</evidence>
<proteinExistence type="predicted"/>
<name>A5FD93_FLAJ1</name>
<sequence>MITMKKGLTNILLMMAVQNIYSQNENLKFKKTINMKNTSILVNANEHVRKGEYEAYLSYLTEDTKWVFVGERTLLGKEAVRQYIKDFYLSPPVFDMEKAIEEGDFVTATGNIALKNVNGEYDHYSYCDIWRFDNGKLAELKAFVIEKK</sequence>
<dbReference type="InterPro" id="IPR037401">
    <property type="entry name" value="SnoaL-like"/>
</dbReference>
<dbReference type="GeneID" id="31766735"/>